<dbReference type="OrthoDB" id="8576304at2"/>
<evidence type="ECO:0000313" key="2">
    <source>
        <dbReference type="EMBL" id="TPH18468.1"/>
    </source>
</evidence>
<keyword evidence="3" id="KW-1185">Reference proteome</keyword>
<proteinExistence type="predicted"/>
<dbReference type="AlphaFoldDB" id="A0A502L3G1"/>
<evidence type="ECO:0000256" key="1">
    <source>
        <dbReference type="SAM" id="SignalP"/>
    </source>
</evidence>
<dbReference type="RefSeq" id="WP_140601192.1">
    <property type="nucleotide sequence ID" value="NZ_SAWY01000003.1"/>
</dbReference>
<evidence type="ECO:0000313" key="3">
    <source>
        <dbReference type="Proteomes" id="UP000315303"/>
    </source>
</evidence>
<dbReference type="EMBL" id="SAWY01000003">
    <property type="protein sequence ID" value="TPH18468.1"/>
    <property type="molecule type" value="Genomic_DNA"/>
</dbReference>
<organism evidence="2 3">
    <name type="scientific">Litorilituus lipolyticus</name>
    <dbReference type="NCBI Taxonomy" id="2491017"/>
    <lineage>
        <taxon>Bacteria</taxon>
        <taxon>Pseudomonadati</taxon>
        <taxon>Pseudomonadota</taxon>
        <taxon>Gammaproteobacteria</taxon>
        <taxon>Alteromonadales</taxon>
        <taxon>Colwelliaceae</taxon>
        <taxon>Litorilituus</taxon>
    </lineage>
</organism>
<accession>A0A502L3G1</accession>
<feature type="signal peptide" evidence="1">
    <location>
        <begin position="1"/>
        <end position="18"/>
    </location>
</feature>
<protein>
    <submittedName>
        <fullName evidence="2">Uncharacterized protein</fullName>
    </submittedName>
</protein>
<dbReference type="Proteomes" id="UP000315303">
    <property type="component" value="Unassembled WGS sequence"/>
</dbReference>
<sequence length="178" mass="19448">MRILLAILLIALSSSALSLDYSVIDNDKALIAQSLLIEQKIFNQQNNVKFGSVELATTYQNLNNINTTPSVVPLDALDNYSFIGELTLHNSSQLHIKMTANFSERDELNADVPVNNISAHIQHQQKSNHLGLIGSYSLTASWQLSGGVIQSVPTNSSELINQSDTINSIALISTSYSF</sequence>
<gene>
    <name evidence="2" type="ORF">EPA86_01500</name>
</gene>
<feature type="chain" id="PRO_5021261245" evidence="1">
    <location>
        <begin position="19"/>
        <end position="178"/>
    </location>
</feature>
<keyword evidence="1" id="KW-0732">Signal</keyword>
<name>A0A502L3G1_9GAMM</name>
<reference evidence="2 3" key="1">
    <citation type="submission" date="2019-01" db="EMBL/GenBank/DDBJ databases">
        <title>Litorilituus lipolytica sp. nov., isolated from intertidal sand of the Yellow Sea in China.</title>
        <authorList>
            <person name="Liu A."/>
        </authorList>
    </citation>
    <scope>NUCLEOTIDE SEQUENCE [LARGE SCALE GENOMIC DNA]</scope>
    <source>
        <strain evidence="2 3">RZ04</strain>
    </source>
</reference>
<comment type="caution">
    <text evidence="2">The sequence shown here is derived from an EMBL/GenBank/DDBJ whole genome shotgun (WGS) entry which is preliminary data.</text>
</comment>